<dbReference type="InterPro" id="IPR001589">
    <property type="entry name" value="Actinin_actin-bd_CS"/>
</dbReference>
<proteinExistence type="inferred from homology"/>
<dbReference type="FunFam" id="1.10.238.10:FF:000156">
    <property type="entry name" value="Actinin alpha 4"/>
    <property type="match status" value="1"/>
</dbReference>
<dbReference type="CDD" id="cd21216">
    <property type="entry name" value="CH_ACTN_rpt2"/>
    <property type="match status" value="1"/>
</dbReference>
<evidence type="ECO:0000256" key="2">
    <source>
        <dbReference type="ARBA" id="ARBA00022723"/>
    </source>
</evidence>
<evidence type="ECO:0000259" key="8">
    <source>
        <dbReference type="PROSITE" id="PS50021"/>
    </source>
</evidence>
<dbReference type="SUPFAM" id="SSF46966">
    <property type="entry name" value="Spectrin repeat"/>
    <property type="match status" value="4"/>
</dbReference>
<evidence type="ECO:0000256" key="3">
    <source>
        <dbReference type="ARBA" id="ARBA00022737"/>
    </source>
</evidence>
<keyword evidence="5" id="KW-0007">Acetylation</keyword>
<dbReference type="InterPro" id="IPR018159">
    <property type="entry name" value="Spectrin/alpha-actinin"/>
</dbReference>
<dbReference type="InterPro" id="IPR011992">
    <property type="entry name" value="EF-hand-dom_pair"/>
</dbReference>
<dbReference type="FunFam" id="1.10.238.10:FF:000004">
    <property type="entry name" value="Actinin alpha 1"/>
    <property type="match status" value="1"/>
</dbReference>
<accession>A0A6A4S976</accession>
<evidence type="ECO:0000256" key="6">
    <source>
        <dbReference type="ARBA" id="ARBA00023203"/>
    </source>
</evidence>
<dbReference type="SMART" id="SM00150">
    <property type="entry name" value="SPEC"/>
    <property type="match status" value="2"/>
</dbReference>
<feature type="domain" description="Calponin-homology (CH)" evidence="8">
    <location>
        <begin position="17"/>
        <end position="121"/>
    </location>
</feature>
<protein>
    <recommendedName>
        <fullName evidence="12">Alpha-actinin-3</fullName>
    </recommendedName>
</protein>
<dbReference type="SMART" id="SM00033">
    <property type="entry name" value="CH"/>
    <property type="match status" value="2"/>
</dbReference>
<dbReference type="InterPro" id="IPR001715">
    <property type="entry name" value="CH_dom"/>
</dbReference>
<evidence type="ECO:0000256" key="4">
    <source>
        <dbReference type="ARBA" id="ARBA00022837"/>
    </source>
</evidence>
<dbReference type="InterPro" id="IPR014837">
    <property type="entry name" value="EF-hand_Ca_insen"/>
</dbReference>
<dbReference type="GO" id="GO:0015629">
    <property type="term" value="C:actin cytoskeleton"/>
    <property type="evidence" value="ECO:0007669"/>
    <property type="project" value="UniProtKB-ARBA"/>
</dbReference>
<dbReference type="FunFam" id="1.10.418.10:FF:000001">
    <property type="entry name" value="Actinin alpha 1"/>
    <property type="match status" value="1"/>
</dbReference>
<dbReference type="Gene3D" id="1.10.418.10">
    <property type="entry name" value="Calponin-like domain"/>
    <property type="match status" value="2"/>
</dbReference>
<dbReference type="GO" id="GO:0003779">
    <property type="term" value="F:actin binding"/>
    <property type="evidence" value="ECO:0007669"/>
    <property type="project" value="UniProtKB-KW"/>
</dbReference>
<dbReference type="Pfam" id="PF08726">
    <property type="entry name" value="EFhand_Ca_insen"/>
    <property type="match status" value="1"/>
</dbReference>
<dbReference type="GO" id="GO:0044877">
    <property type="term" value="F:protein-containing complex binding"/>
    <property type="evidence" value="ECO:0007669"/>
    <property type="project" value="UniProtKB-ARBA"/>
</dbReference>
<dbReference type="CDD" id="cd00176">
    <property type="entry name" value="SPEC"/>
    <property type="match status" value="1"/>
</dbReference>
<dbReference type="InterPro" id="IPR002017">
    <property type="entry name" value="Spectrin_repeat"/>
</dbReference>
<dbReference type="Proteomes" id="UP000438429">
    <property type="component" value="Unassembled WGS sequence"/>
</dbReference>
<feature type="coiled-coil region" evidence="7">
    <location>
        <begin position="416"/>
        <end position="450"/>
    </location>
</feature>
<dbReference type="SUPFAM" id="SSF47473">
    <property type="entry name" value="EF-hand"/>
    <property type="match status" value="1"/>
</dbReference>
<reference evidence="10 11" key="1">
    <citation type="submission" date="2019-06" db="EMBL/GenBank/DDBJ databases">
        <title>Draft genomes of female and male turbot (Scophthalmus maximus).</title>
        <authorList>
            <person name="Xu H."/>
            <person name="Xu X.-W."/>
            <person name="Shao C."/>
            <person name="Chen S."/>
        </authorList>
    </citation>
    <scope>NUCLEOTIDE SEQUENCE [LARGE SCALE GENOMIC DNA]</scope>
    <source>
        <strain evidence="10">Ysfricsl-2016a</strain>
        <tissue evidence="10">Blood</tissue>
    </source>
</reference>
<dbReference type="Pfam" id="PF00435">
    <property type="entry name" value="Spectrin"/>
    <property type="match status" value="3"/>
</dbReference>
<evidence type="ECO:0000256" key="1">
    <source>
        <dbReference type="ARBA" id="ARBA00010255"/>
    </source>
</evidence>
<keyword evidence="4" id="KW-0106">Calcium</keyword>
<evidence type="ECO:0000313" key="11">
    <source>
        <dbReference type="Proteomes" id="UP000438429"/>
    </source>
</evidence>
<evidence type="ECO:0000259" key="9">
    <source>
        <dbReference type="PROSITE" id="PS50222"/>
    </source>
</evidence>
<dbReference type="FunFam" id="1.20.58.60:FF:000003">
    <property type="entry name" value="Actinin, alpha 1"/>
    <property type="match status" value="1"/>
</dbReference>
<dbReference type="PANTHER" id="PTHR11915">
    <property type="entry name" value="SPECTRIN/FILAMIN RELATED CYTOSKELETAL PROTEIN"/>
    <property type="match status" value="1"/>
</dbReference>
<dbReference type="InterPro" id="IPR036872">
    <property type="entry name" value="CH_dom_sf"/>
</dbReference>
<dbReference type="Gene3D" id="1.20.58.60">
    <property type="match status" value="4"/>
</dbReference>
<sequence length="826" mass="94845">MPGNRELVGGHFVSTHSDESQTFTAWCNSHLRKAGTQIENIEEDFRNGLKLMLLLEVISGERLPKPDKGKMRFHKIANVNKALDYICSKGVKLVSIGAEEIVDGNVKMTLGMIWTIILRFAIQDISVEETSAKEGLLLWCQRKTAPYRNVNVQNFHISWKDGLALCALIHRHRPDLIDYSKLRKDDPIGNLNTAFEVAEKFLDIPKMLDAEDIVNTPKPDEKAIMTYVSCFYHAFAGAEQAETAANRICKVLAVNQENEKLMEEYEKLASELLEWIRRTTPWLENRAAEQTMRAMQQKLEDFRDYRRIHKPPRVQEKCQLEINFNTLQTKLRLSNRPAFMPSEGKMVSDIANAWKGLEQVEKGYEEWLLTEIRRLERLDHLAEKFKQKCSMHESWTGGKEELLSQKDYESASLMEIRALMRKHEAFESDLAAHQDRVEQIAAIAQELNELDYHDAATVNARCQGICDQWDNLGTLTQKRRDALESLITAHDQFKATLPEADKERMATMGIHNEILKIAQTYGIKLSGINPYTNLSPQDISNKWDAVKHLVPLRDQMLQEEVARQQANERLRRQFAAQANIIGPWIQTKMEEISHVSVDIAGSLEEQMNSLKQYEHNIINYKSNIDKLEGDHQLSQESLIFDNKHTNYTMEHIRVGWEQLLTTIARTINEVENQILTRDAKGISQEQLNEFRASFNHFDRKRNGMMDPDDFRACLISMGYDLGEVEFARIMTLVDPNNTGVVTFQAFIDFMTRETAETDTAEQVMASFKILASDKNYITVDELRRELPPEQAEYCISRMTRYIGSDGATGALDYISFSSALYGESDL</sequence>
<dbReference type="CDD" id="cd00051">
    <property type="entry name" value="EFh"/>
    <property type="match status" value="1"/>
</dbReference>
<dbReference type="AlphaFoldDB" id="A0A6A4S976"/>
<evidence type="ECO:0008006" key="12">
    <source>
        <dbReference type="Google" id="ProtNLM"/>
    </source>
</evidence>
<dbReference type="SMART" id="SM00054">
    <property type="entry name" value="EFh"/>
    <property type="match status" value="2"/>
</dbReference>
<dbReference type="EMBL" id="VEVO01000016">
    <property type="protein sequence ID" value="KAF0029109.1"/>
    <property type="molecule type" value="Genomic_DNA"/>
</dbReference>
<dbReference type="SUPFAM" id="SSF47576">
    <property type="entry name" value="Calponin-homology domain, CH-domain"/>
    <property type="match status" value="1"/>
</dbReference>
<keyword evidence="2" id="KW-0479">Metal-binding</keyword>
<dbReference type="FunFam" id="1.20.58.60:FF:000004">
    <property type="entry name" value="Actinin alpha 1"/>
    <property type="match status" value="1"/>
</dbReference>
<dbReference type="Pfam" id="PF00307">
    <property type="entry name" value="CH"/>
    <property type="match status" value="2"/>
</dbReference>
<evidence type="ECO:0000256" key="5">
    <source>
        <dbReference type="ARBA" id="ARBA00022990"/>
    </source>
</evidence>
<dbReference type="Gene3D" id="1.10.238.10">
    <property type="entry name" value="EF-hand"/>
    <property type="match status" value="2"/>
</dbReference>
<keyword evidence="6" id="KW-0009">Actin-binding</keyword>
<dbReference type="FunFam" id="1.20.58.60:FF:000002">
    <property type="entry name" value="Actinin, alpha 1"/>
    <property type="match status" value="1"/>
</dbReference>
<feature type="domain" description="EF-hand" evidence="9">
    <location>
        <begin position="685"/>
        <end position="720"/>
    </location>
</feature>
<dbReference type="SMART" id="SM01184">
    <property type="entry name" value="efhand_Ca_insen"/>
    <property type="match status" value="1"/>
</dbReference>
<dbReference type="PROSITE" id="PS50021">
    <property type="entry name" value="CH"/>
    <property type="match status" value="2"/>
</dbReference>
<feature type="coiled-coil region" evidence="7">
    <location>
        <begin position="251"/>
        <end position="305"/>
    </location>
</feature>
<dbReference type="InterPro" id="IPR002048">
    <property type="entry name" value="EF_hand_dom"/>
</dbReference>
<dbReference type="Pfam" id="PF13499">
    <property type="entry name" value="EF-hand_7"/>
    <property type="match status" value="1"/>
</dbReference>
<feature type="domain" description="Calponin-homology (CH)" evidence="8">
    <location>
        <begin position="130"/>
        <end position="236"/>
    </location>
</feature>
<feature type="coiled-coil region" evidence="7">
    <location>
        <begin position="603"/>
        <end position="630"/>
    </location>
</feature>
<organism evidence="10 11">
    <name type="scientific">Scophthalmus maximus</name>
    <name type="common">Turbot</name>
    <name type="synonym">Psetta maxima</name>
    <dbReference type="NCBI Taxonomy" id="52904"/>
    <lineage>
        <taxon>Eukaryota</taxon>
        <taxon>Metazoa</taxon>
        <taxon>Chordata</taxon>
        <taxon>Craniata</taxon>
        <taxon>Vertebrata</taxon>
        <taxon>Euteleostomi</taxon>
        <taxon>Actinopterygii</taxon>
        <taxon>Neopterygii</taxon>
        <taxon>Teleostei</taxon>
        <taxon>Neoteleostei</taxon>
        <taxon>Acanthomorphata</taxon>
        <taxon>Carangaria</taxon>
        <taxon>Pleuronectiformes</taxon>
        <taxon>Pleuronectoidei</taxon>
        <taxon>Scophthalmidae</taxon>
        <taxon>Scophthalmus</taxon>
    </lineage>
</organism>
<gene>
    <name evidence="10" type="ORF">F2P81_018214</name>
</gene>
<feature type="domain" description="EF-hand" evidence="9">
    <location>
        <begin position="721"/>
        <end position="756"/>
    </location>
</feature>
<dbReference type="GO" id="GO:0005509">
    <property type="term" value="F:calcium ion binding"/>
    <property type="evidence" value="ECO:0007669"/>
    <property type="project" value="InterPro"/>
</dbReference>
<keyword evidence="3" id="KW-0677">Repeat</keyword>
<keyword evidence="7" id="KW-0175">Coiled coil</keyword>
<dbReference type="PROSITE" id="PS00019">
    <property type="entry name" value="ACTININ_1"/>
    <property type="match status" value="1"/>
</dbReference>
<name>A0A6A4S976_SCOMX</name>
<evidence type="ECO:0000313" key="10">
    <source>
        <dbReference type="EMBL" id="KAF0029109.1"/>
    </source>
</evidence>
<dbReference type="PROSITE" id="PS50222">
    <property type="entry name" value="EF_HAND_2"/>
    <property type="match status" value="2"/>
</dbReference>
<dbReference type="PROSITE" id="PS00020">
    <property type="entry name" value="ACTININ_2"/>
    <property type="match status" value="1"/>
</dbReference>
<evidence type="ECO:0000256" key="7">
    <source>
        <dbReference type="SAM" id="Coils"/>
    </source>
</evidence>
<comment type="caution">
    <text evidence="10">The sequence shown here is derived from an EMBL/GenBank/DDBJ whole genome shotgun (WGS) entry which is preliminary data.</text>
</comment>
<dbReference type="FunFam" id="1.10.418.10:FF:000088">
    <property type="entry name" value="Alpha-actinin, sarcomeric"/>
    <property type="match status" value="1"/>
</dbReference>
<dbReference type="CDD" id="cd21214">
    <property type="entry name" value="CH_ACTN_rpt1"/>
    <property type="match status" value="1"/>
</dbReference>
<comment type="similarity">
    <text evidence="1">Belongs to the alpha-actinin family.</text>
</comment>